<gene>
    <name evidence="3" type="ORF">I9W82_001191</name>
</gene>
<feature type="domain" description="DUF155" evidence="2">
    <location>
        <begin position="128"/>
        <end position="309"/>
    </location>
</feature>
<dbReference type="PANTHER" id="PTHR16255:SF1">
    <property type="entry name" value="REQUIRED FOR MEIOTIC NUCLEAR DIVISION PROTEIN 1 HOMOLOG"/>
    <property type="match status" value="1"/>
</dbReference>
<protein>
    <recommendedName>
        <fullName evidence="2">DUF155 domain-containing protein</fullName>
    </recommendedName>
</protein>
<reference evidence="3 4" key="1">
    <citation type="submission" date="2020-12" db="EMBL/GenBank/DDBJ databases">
        <title>Effect of drift, selection, and recombination on the evolution of hybrid genomes in Candida yeast pathogens.</title>
        <authorList>
            <person name="Mixao V."/>
            <person name="Ksiezopolska E."/>
            <person name="Saus E."/>
            <person name="Boekhout T."/>
            <person name="Gacser A."/>
            <person name="Gabaldon T."/>
        </authorList>
    </citation>
    <scope>NUCLEOTIDE SEQUENCE [LARGE SCALE GENOMIC DNA]</scope>
    <source>
        <strain evidence="3 4">BP57</strain>
    </source>
</reference>
<dbReference type="EMBL" id="JAEOAQ010000001">
    <property type="protein sequence ID" value="KAG5422098.1"/>
    <property type="molecule type" value="Genomic_DNA"/>
</dbReference>
<dbReference type="GeneID" id="93649820"/>
<comment type="similarity">
    <text evidence="1">Belongs to the RMD1/sif2 family.</text>
</comment>
<dbReference type="PANTHER" id="PTHR16255">
    <property type="entry name" value="REQUIRED FOR MEIOTIC NUCLEAR DIVISION PROTEIN 1 HOMOLOG"/>
    <property type="match status" value="1"/>
</dbReference>
<dbReference type="GO" id="GO:0070131">
    <property type="term" value="P:positive regulation of mitochondrial translation"/>
    <property type="evidence" value="ECO:0007669"/>
    <property type="project" value="TreeGrafter"/>
</dbReference>
<dbReference type="OrthoDB" id="242766at2759"/>
<accession>A0A8H7ZHZ4</accession>
<evidence type="ECO:0000313" key="4">
    <source>
        <dbReference type="Proteomes" id="UP000669133"/>
    </source>
</evidence>
<dbReference type="AlphaFoldDB" id="A0A8H7ZHZ4"/>
<sequence>MLLPTRILFRSCSFKRFPISLAKCFSTQIPQLRSKNAPKKRIGAQKLRRTDPAFQNESTSYILSLLDKNKENQTSKTLENYLSIVTSVTVGDSINFDKVIDSICHEYKFEVVVPDEVINVEVGTRNLMVLSNGTLVGWDFTEDEIINKLLPKVETAVGSKFNEYESEELDWIGLNHIPNEPLNNGNSYLHGEILVVQGNNPNKRLLDMAAFAIGLSRSTRLSILETQLDEFLALTRKNSEILSSGKRITSTEHELLRTTGRLFLLRGKLNLYSELIETPDLYWSEPVLEKIYNNVSKILDINSRISIMNRKLDYATEEQRAFLSVLNEKKSTRLEWIIILLIMVEVVFEIHHFYEKYEDKKEREESKS</sequence>
<comment type="caution">
    <text evidence="3">The sequence shown here is derived from an EMBL/GenBank/DDBJ whole genome shotgun (WGS) entry which is preliminary data.</text>
</comment>
<evidence type="ECO:0000256" key="1">
    <source>
        <dbReference type="ARBA" id="ARBA00008306"/>
    </source>
</evidence>
<name>A0A8H7ZHZ4_9ASCO</name>
<dbReference type="InterPro" id="IPR051624">
    <property type="entry name" value="RMD1/Sad1-interacting"/>
</dbReference>
<dbReference type="Pfam" id="PF02582">
    <property type="entry name" value="DUF155"/>
    <property type="match status" value="1"/>
</dbReference>
<evidence type="ECO:0000313" key="3">
    <source>
        <dbReference type="EMBL" id="KAG5422098.1"/>
    </source>
</evidence>
<evidence type="ECO:0000259" key="2">
    <source>
        <dbReference type="Pfam" id="PF02582"/>
    </source>
</evidence>
<dbReference type="RefSeq" id="XP_067551214.1">
    <property type="nucleotide sequence ID" value="XM_067689911.1"/>
</dbReference>
<proteinExistence type="inferred from homology"/>
<dbReference type="InterPro" id="IPR003734">
    <property type="entry name" value="DUF155"/>
</dbReference>
<dbReference type="GO" id="GO:0005739">
    <property type="term" value="C:mitochondrion"/>
    <property type="evidence" value="ECO:0007669"/>
    <property type="project" value="UniProtKB-ARBA"/>
</dbReference>
<keyword evidence="4" id="KW-1185">Reference proteome</keyword>
<organism evidence="3 4">
    <name type="scientific">Candida metapsilosis</name>
    <dbReference type="NCBI Taxonomy" id="273372"/>
    <lineage>
        <taxon>Eukaryota</taxon>
        <taxon>Fungi</taxon>
        <taxon>Dikarya</taxon>
        <taxon>Ascomycota</taxon>
        <taxon>Saccharomycotina</taxon>
        <taxon>Pichiomycetes</taxon>
        <taxon>Debaryomycetaceae</taxon>
        <taxon>Candida/Lodderomyces clade</taxon>
        <taxon>Candida</taxon>
    </lineage>
</organism>
<dbReference type="Proteomes" id="UP000669133">
    <property type="component" value="Unassembled WGS sequence"/>
</dbReference>